<dbReference type="PRINTS" id="PR00038">
    <property type="entry name" value="HTHLUXR"/>
</dbReference>
<dbReference type="Gene3D" id="3.40.50.300">
    <property type="entry name" value="P-loop containing nucleotide triphosphate hydrolases"/>
    <property type="match status" value="1"/>
</dbReference>
<dbReference type="SMART" id="SM00421">
    <property type="entry name" value="HTH_LUXR"/>
    <property type="match status" value="1"/>
</dbReference>
<comment type="caution">
    <text evidence="3">The sequence shown here is derived from an EMBL/GenBank/DDBJ whole genome shotgun (WGS) entry which is preliminary data.</text>
</comment>
<dbReference type="EMBL" id="BOOC01000008">
    <property type="protein sequence ID" value="GIH39438.1"/>
    <property type="molecule type" value="Genomic_DNA"/>
</dbReference>
<dbReference type="SUPFAM" id="SSF46894">
    <property type="entry name" value="C-terminal effector domain of the bipartite response regulators"/>
    <property type="match status" value="1"/>
</dbReference>
<gene>
    <name evidence="3" type="ORF">Mco01_24380</name>
</gene>
<evidence type="ECO:0000256" key="1">
    <source>
        <dbReference type="SAM" id="MobiDB-lite"/>
    </source>
</evidence>
<reference evidence="3 4" key="1">
    <citation type="submission" date="2021-01" db="EMBL/GenBank/DDBJ databases">
        <title>Whole genome shotgun sequence of Microbispora corallina NBRC 16416.</title>
        <authorList>
            <person name="Komaki H."/>
            <person name="Tamura T."/>
        </authorList>
    </citation>
    <scope>NUCLEOTIDE SEQUENCE [LARGE SCALE GENOMIC DNA]</scope>
    <source>
        <strain evidence="3 4">NBRC 16416</strain>
    </source>
</reference>
<evidence type="ECO:0000313" key="4">
    <source>
        <dbReference type="Proteomes" id="UP000603904"/>
    </source>
</evidence>
<dbReference type="Pfam" id="PF00931">
    <property type="entry name" value="NB-ARC"/>
    <property type="match status" value="1"/>
</dbReference>
<evidence type="ECO:0000313" key="3">
    <source>
        <dbReference type="EMBL" id="GIH39438.1"/>
    </source>
</evidence>
<dbReference type="InterPro" id="IPR000792">
    <property type="entry name" value="Tscrpt_reg_LuxR_C"/>
</dbReference>
<evidence type="ECO:0000259" key="2">
    <source>
        <dbReference type="PROSITE" id="PS50043"/>
    </source>
</evidence>
<dbReference type="InterPro" id="IPR011990">
    <property type="entry name" value="TPR-like_helical_dom_sf"/>
</dbReference>
<protein>
    <submittedName>
        <fullName evidence="3">LuxR family transcriptional regulator</fullName>
    </submittedName>
</protein>
<feature type="compositionally biased region" description="Basic and acidic residues" evidence="1">
    <location>
        <begin position="704"/>
        <end position="713"/>
    </location>
</feature>
<dbReference type="InterPro" id="IPR002182">
    <property type="entry name" value="NB-ARC"/>
</dbReference>
<dbReference type="PROSITE" id="PS50043">
    <property type="entry name" value="HTH_LUXR_2"/>
    <property type="match status" value="1"/>
</dbReference>
<dbReference type="PANTHER" id="PTHR47691">
    <property type="entry name" value="REGULATOR-RELATED"/>
    <property type="match status" value="1"/>
</dbReference>
<dbReference type="Gene3D" id="1.10.10.10">
    <property type="entry name" value="Winged helix-like DNA-binding domain superfamily/Winged helix DNA-binding domain"/>
    <property type="match status" value="2"/>
</dbReference>
<sequence>MPTAAPERQVGNLPADLTSFVGRRRELAEIRRLLSVSRLVTLTGVGGVGKTRLALRAAAEQHRAFDAVWLVDLSGLTDTKLVAETVAATMGVRDQSEPSPADALIRVLAGQRTLLVLDNCEHLRDACASFANRLLRAVPDLRILATSRQSLGIIGEYQMKIAPLAVPEPDRPLTGRAPELYDGVCLFQERAAAIVPGFHLTPDNRDAVVELCRRLDGIPLAIELAAVRLRALSVDTLVERLDDRYACLTGGSRTAAPRQRTLHALVDWSYQLLSPAERTLWSRMSVFPGHFGLEAVEAVCAGDGVEPEDVLDLVDALLDKSLLLREEHHGEVRYRMLETLREFARNRLGGPDERRSPARRHRDHCLCLVERAADEWFGPAQAGWFARLRLERAHLRAALEFSLNEPAEAETGLRMAVLLFDPHWMPNGLYSEGRYWLDRLMRAAPEPTAVRAEALCQDAHLAFMQGDRTAAEPLLGMGRAMAEKLDDRRLLAFASLISGIAAHQRGDHARAAVLLEEAADVFTATGHVLSALVSLFCLAASAGYLGDAERAGRLFERSLALAESHGESWIRSILLGHFAIHEWRQGDYGRATSLAQESLRAGRGFDDRVTIGLALETLGWIRQSTGDPVGAARMLGAADGVCRTAGVTALWVDRHREFHERCASALRAEMGERAFGGALRRGQWLTLDDALAEALGEQAAEGGTGERDEDHGPPAEPAPSPLTPREDEIAELIAQGLSNKEISSALVIAQRTTEGHIEHMLTKLGFISRTQIAVWVTARKAAGRNSDGAPPPPHPR</sequence>
<dbReference type="InterPro" id="IPR016032">
    <property type="entry name" value="Sig_transdc_resp-reg_C-effctor"/>
</dbReference>
<dbReference type="SUPFAM" id="SSF48452">
    <property type="entry name" value="TPR-like"/>
    <property type="match status" value="1"/>
</dbReference>
<dbReference type="Pfam" id="PF25872">
    <property type="entry name" value="HTH_77"/>
    <property type="match status" value="1"/>
</dbReference>
<dbReference type="Gene3D" id="1.25.40.10">
    <property type="entry name" value="Tetratricopeptide repeat domain"/>
    <property type="match status" value="1"/>
</dbReference>
<feature type="region of interest" description="Disordered" evidence="1">
    <location>
        <begin position="698"/>
        <end position="723"/>
    </location>
</feature>
<dbReference type="Pfam" id="PF00196">
    <property type="entry name" value="GerE"/>
    <property type="match status" value="1"/>
</dbReference>
<dbReference type="RefSeq" id="WP_204056983.1">
    <property type="nucleotide sequence ID" value="NZ_BAAAGP010000004.1"/>
</dbReference>
<dbReference type="CDD" id="cd06170">
    <property type="entry name" value="LuxR_C_like"/>
    <property type="match status" value="1"/>
</dbReference>
<dbReference type="InterPro" id="IPR058852">
    <property type="entry name" value="HTH_77"/>
</dbReference>
<dbReference type="SUPFAM" id="SSF52540">
    <property type="entry name" value="P-loop containing nucleoside triphosphate hydrolases"/>
    <property type="match status" value="1"/>
</dbReference>
<dbReference type="InterPro" id="IPR036388">
    <property type="entry name" value="WH-like_DNA-bd_sf"/>
</dbReference>
<dbReference type="PANTHER" id="PTHR47691:SF3">
    <property type="entry name" value="HTH-TYPE TRANSCRIPTIONAL REGULATOR RV0890C-RELATED"/>
    <property type="match status" value="1"/>
</dbReference>
<name>A0ABQ4FXG2_9ACTN</name>
<accession>A0ABQ4FXG2</accession>
<organism evidence="3 4">
    <name type="scientific">Microbispora corallina</name>
    <dbReference type="NCBI Taxonomy" id="83302"/>
    <lineage>
        <taxon>Bacteria</taxon>
        <taxon>Bacillati</taxon>
        <taxon>Actinomycetota</taxon>
        <taxon>Actinomycetes</taxon>
        <taxon>Streptosporangiales</taxon>
        <taxon>Streptosporangiaceae</taxon>
        <taxon>Microbispora</taxon>
    </lineage>
</organism>
<dbReference type="Proteomes" id="UP000603904">
    <property type="component" value="Unassembled WGS sequence"/>
</dbReference>
<keyword evidence="4" id="KW-1185">Reference proteome</keyword>
<proteinExistence type="predicted"/>
<dbReference type="PRINTS" id="PR00364">
    <property type="entry name" value="DISEASERSIST"/>
</dbReference>
<feature type="domain" description="HTH luxR-type" evidence="2">
    <location>
        <begin position="715"/>
        <end position="780"/>
    </location>
</feature>
<dbReference type="InterPro" id="IPR027417">
    <property type="entry name" value="P-loop_NTPase"/>
</dbReference>